<evidence type="ECO:0000313" key="3">
    <source>
        <dbReference type="EMBL" id="QJQ05966.1"/>
    </source>
</evidence>
<keyword evidence="1" id="KW-0732">Signal</keyword>
<dbReference type="Proteomes" id="UP000274350">
    <property type="component" value="Chromosome"/>
</dbReference>
<dbReference type="EMBL" id="CP051152">
    <property type="protein sequence ID" value="QJQ05966.1"/>
    <property type="molecule type" value="Genomic_DNA"/>
</dbReference>
<name>A0A6M4A3S9_9BURK</name>
<organism evidence="3 4">
    <name type="scientific">Undibacterium piscinae</name>
    <dbReference type="NCBI Taxonomy" id="2495591"/>
    <lineage>
        <taxon>Bacteria</taxon>
        <taxon>Pseudomonadati</taxon>
        <taxon>Pseudomonadota</taxon>
        <taxon>Betaproteobacteria</taxon>
        <taxon>Burkholderiales</taxon>
        <taxon>Oxalobacteraceae</taxon>
        <taxon>Undibacterium</taxon>
    </lineage>
</organism>
<evidence type="ECO:0000259" key="2">
    <source>
        <dbReference type="Pfam" id="PF20419"/>
    </source>
</evidence>
<gene>
    <name evidence="3" type="ORF">EJG51_009010</name>
</gene>
<dbReference type="KEGG" id="upi:EJG51_009010"/>
<dbReference type="InterPro" id="IPR046524">
    <property type="entry name" value="DUF6701"/>
</dbReference>
<dbReference type="OrthoDB" id="9790247at2"/>
<dbReference type="AlphaFoldDB" id="A0A6M4A3S9"/>
<reference evidence="3 4" key="1">
    <citation type="journal article" date="2019" name="Int. J. Syst. Evol. Microbiol.">
        <title>Undibacterium piscinae sp. nov., isolated from Korean shiner intestine.</title>
        <authorList>
            <person name="Lee S.Y."/>
            <person name="Kang W."/>
            <person name="Kim P.S."/>
            <person name="Kim H.S."/>
            <person name="Sung H."/>
            <person name="Shin N.R."/>
            <person name="Whon T.W."/>
            <person name="Yun J.H."/>
            <person name="Lee J.Y."/>
            <person name="Lee J.Y."/>
            <person name="Jung M.J."/>
            <person name="Jeong Y.S."/>
            <person name="Tak E.J."/>
            <person name="Han J.E."/>
            <person name="Hyun D.W."/>
            <person name="Kang M.S."/>
            <person name="Lee K.E."/>
            <person name="Lee B.H."/>
            <person name="Bae J.W."/>
        </authorList>
    </citation>
    <scope>NUCLEOTIDE SEQUENCE [LARGE SCALE GENOMIC DNA]</scope>
    <source>
        <strain evidence="3 4">S11R28</strain>
    </source>
</reference>
<evidence type="ECO:0000256" key="1">
    <source>
        <dbReference type="SAM" id="SignalP"/>
    </source>
</evidence>
<feature type="domain" description="DUF6701" evidence="2">
    <location>
        <begin position="540"/>
        <end position="1042"/>
    </location>
</feature>
<accession>A0A6M4A3S9</accession>
<keyword evidence="4" id="KW-1185">Reference proteome</keyword>
<feature type="chain" id="PRO_5026742567" description="DUF6701 domain-containing protein" evidence="1">
    <location>
        <begin position="35"/>
        <end position="1044"/>
    </location>
</feature>
<proteinExistence type="predicted"/>
<protein>
    <recommendedName>
        <fullName evidence="2">DUF6701 domain-containing protein</fullName>
    </recommendedName>
</protein>
<feature type="signal peptide" evidence="1">
    <location>
        <begin position="1"/>
        <end position="34"/>
    </location>
</feature>
<sequence>MHFFQAQLGNRLQLFCAAVIAGVALLLPATPAQAAVVEFNSTGGTSATNGLHFYIEDTTKMQVRRLNNTGQVYSSGAIPPSTNLDNGVFIRANGTVYGPSHTVSSFNPPMYSSYSITSTSPVNPSSSGIQQVATNKFGISAGPQVSIVWKYTTPLDFLTADVTLTIPAGYAVSAANPVRYLHAFDTYLGGSDNGCGVKYLDANNKIVVGTYKPTGTSCPLSNALPVGVTLVESFRERSGKSFSSYCANTWSTFWSGSSCSVLQSAALGNIITTSYIDTGIAVAFDFVAPGTYTFSYDFVIGSTVVPAYDHIELVHDGSSTLCPENIKILACTSSGVPCNPLDIVNSGVITGNLTVSPATPAVTLTPSSFSIGGTSYTPTVVLQGSGAGTYTLGANNISGTPPLNGIKCWNGTSASCTLVISNTPCVADFECMDTTQTTYNNLKTTPSLRNPLLTKLAATDFKFDVVALQSSGDVATGYTGSVTVDLFDATAKPAPFCAFTGTPVATKTLTFVAANNGRKTLDSMINLSKAYPNLRCQVRQTTPSAVTGCSSDAFSVRPSAVTLLASTLADLAMASGPSASAATTIKAGTGFKMSASTAPNDGYASALTLDTAKLSAQLTTQDSTKASGGVVGTLNPAILTANAAGISNAYYTEVGYLYLAPGAYRDDAFSAVDSATGDCITSAAVASSSTPDDYLSDALIGGKYGCSIGNRASLSFGRFIPDHFSLASASLTAGCPAGGFTYMDDTHLDLKASIEAHNLAGVKTANYSGKFANGQVTYQIENANNGVAIAPSRLAVTATGWGSAANAGAYPFFATQFKRHTVADGPYDQLAIGLSATDEAGQVLLVDRDMEASNTSCTKDDAGKTNGNCTAKTIATTKLRYGRLKLTSVHGSELLPLSLPMKLEYWSGANSGWASNSLDSCTLINASNFSLNFPTNGSAKKPNNLAACETKIAVSGSPPFQKLQLSAPGAGNNGWTDVSVNLSAASGNQCVQGVPTGTAATNANYPWLQFHWTGAGTTQQNPGARATFGVYKNANEFIYLRELY</sequence>
<evidence type="ECO:0000313" key="4">
    <source>
        <dbReference type="Proteomes" id="UP000274350"/>
    </source>
</evidence>
<dbReference type="Pfam" id="PF20419">
    <property type="entry name" value="DUF6701"/>
    <property type="match status" value="1"/>
</dbReference>